<dbReference type="Proteomes" id="UP000030854">
    <property type="component" value="Unassembled WGS sequence"/>
</dbReference>
<evidence type="ECO:0000313" key="2">
    <source>
        <dbReference type="EMBL" id="KHJ30915.1"/>
    </source>
</evidence>
<feature type="region of interest" description="Disordered" evidence="1">
    <location>
        <begin position="159"/>
        <end position="192"/>
    </location>
</feature>
<dbReference type="HOGENOM" id="CLU_018153_4_2_1"/>
<organism evidence="2 3">
    <name type="scientific">Uncinula necator</name>
    <name type="common">Grape powdery mildew</name>
    <dbReference type="NCBI Taxonomy" id="52586"/>
    <lineage>
        <taxon>Eukaryota</taxon>
        <taxon>Fungi</taxon>
        <taxon>Dikarya</taxon>
        <taxon>Ascomycota</taxon>
        <taxon>Pezizomycotina</taxon>
        <taxon>Leotiomycetes</taxon>
        <taxon>Erysiphales</taxon>
        <taxon>Erysiphaceae</taxon>
        <taxon>Erysiphe</taxon>
    </lineage>
</organism>
<proteinExistence type="predicted"/>
<reference evidence="2 3" key="1">
    <citation type="journal article" date="2014" name="BMC Genomics">
        <title>Adaptive genomic structural variation in the grape powdery mildew pathogen, Erysiphe necator.</title>
        <authorList>
            <person name="Jones L."/>
            <person name="Riaz S."/>
            <person name="Morales-Cruz A."/>
            <person name="Amrine K.C."/>
            <person name="McGuire B."/>
            <person name="Gubler W.D."/>
            <person name="Walker M.A."/>
            <person name="Cantu D."/>
        </authorList>
    </citation>
    <scope>NUCLEOTIDE SEQUENCE [LARGE SCALE GENOMIC DNA]</scope>
    <source>
        <strain evidence="3">c</strain>
    </source>
</reference>
<protein>
    <submittedName>
        <fullName evidence="2">Putative eka-like protein</fullName>
    </submittedName>
</protein>
<evidence type="ECO:0000256" key="1">
    <source>
        <dbReference type="SAM" id="MobiDB-lite"/>
    </source>
</evidence>
<evidence type="ECO:0000313" key="3">
    <source>
        <dbReference type="Proteomes" id="UP000030854"/>
    </source>
</evidence>
<keyword evidence="3" id="KW-1185">Reference proteome</keyword>
<dbReference type="AlphaFoldDB" id="A0A0B1P0V4"/>
<dbReference type="EMBL" id="JNVN01003465">
    <property type="protein sequence ID" value="KHJ30915.1"/>
    <property type="molecule type" value="Genomic_DNA"/>
</dbReference>
<comment type="caution">
    <text evidence="2">The sequence shown here is derived from an EMBL/GenBank/DDBJ whole genome shotgun (WGS) entry which is preliminary data.</text>
</comment>
<accession>A0A0B1P0V4</accession>
<feature type="compositionally biased region" description="Polar residues" evidence="1">
    <location>
        <begin position="159"/>
        <end position="183"/>
    </location>
</feature>
<gene>
    <name evidence="2" type="ORF">EV44_g3600</name>
</gene>
<sequence>MLGDEVERVTGIRPYALKLYGQIRHEAPHRIWMAFFTKASRPGFRVFDESGIMGNYKRNQSIDFFQSLQWSPSCGNWGSTTHAEDKYMAHTICRNCGGPHRSDSQKYLARLTRQEMSNKEQLKTFPSVGDSEDQAIARPRTAEAEAKAAVDTVNTLENTKDIMTSSLSPEDNTPCNSQASSVEDSTDDAMRL</sequence>
<name>A0A0B1P0V4_UNCNE</name>